<reference evidence="3" key="1">
    <citation type="submission" date="2017-03" db="EMBL/GenBank/DDBJ databases">
        <title>Phytopthora megakarya and P. palmivora, two closely related causual agents of cacao black pod achieved similar genome size and gene model numbers by different mechanisms.</title>
        <authorList>
            <person name="Ali S."/>
            <person name="Shao J."/>
            <person name="Larry D.J."/>
            <person name="Kronmiller B."/>
            <person name="Shen D."/>
            <person name="Strem M.D."/>
            <person name="Melnick R.L."/>
            <person name="Guiltinan M.J."/>
            <person name="Tyler B.M."/>
            <person name="Meinhardt L.W."/>
            <person name="Bailey B.A."/>
        </authorList>
    </citation>
    <scope>NUCLEOTIDE SEQUENCE [LARGE SCALE GENOMIC DNA]</scope>
    <source>
        <strain evidence="3">zdho120</strain>
    </source>
</reference>
<gene>
    <name evidence="2" type="ORF">PHMEG_00015227</name>
</gene>
<accession>A0A225W2B5</accession>
<feature type="non-terminal residue" evidence="2">
    <location>
        <position position="1"/>
    </location>
</feature>
<evidence type="ECO:0000259" key="1">
    <source>
        <dbReference type="PROSITE" id="PS50013"/>
    </source>
</evidence>
<dbReference type="Gene3D" id="2.40.50.40">
    <property type="match status" value="1"/>
</dbReference>
<dbReference type="PROSITE" id="PS50013">
    <property type="entry name" value="CHROMO_2"/>
    <property type="match status" value="1"/>
</dbReference>
<dbReference type="EMBL" id="NBNE01002047">
    <property type="protein sequence ID" value="OWZ11715.1"/>
    <property type="molecule type" value="Genomic_DNA"/>
</dbReference>
<organism evidence="2 3">
    <name type="scientific">Phytophthora megakarya</name>
    <dbReference type="NCBI Taxonomy" id="4795"/>
    <lineage>
        <taxon>Eukaryota</taxon>
        <taxon>Sar</taxon>
        <taxon>Stramenopiles</taxon>
        <taxon>Oomycota</taxon>
        <taxon>Peronosporomycetes</taxon>
        <taxon>Peronosporales</taxon>
        <taxon>Peronosporaceae</taxon>
        <taxon>Phytophthora</taxon>
    </lineage>
</organism>
<sequence length="68" mass="8047">LEVLKKHRWSSSIIDYEILVGWKGLESVEDSWEPLTSLGKEVKVLVDQYIQKQEAKVRKNWKDTLTKF</sequence>
<dbReference type="SUPFAM" id="SSF54160">
    <property type="entry name" value="Chromo domain-like"/>
    <property type="match status" value="1"/>
</dbReference>
<name>A0A225W2B5_9STRA</name>
<dbReference type="InterPro" id="IPR016197">
    <property type="entry name" value="Chromo-like_dom_sf"/>
</dbReference>
<evidence type="ECO:0000313" key="3">
    <source>
        <dbReference type="Proteomes" id="UP000198211"/>
    </source>
</evidence>
<dbReference type="Proteomes" id="UP000198211">
    <property type="component" value="Unassembled WGS sequence"/>
</dbReference>
<dbReference type="AlphaFoldDB" id="A0A225W2B5"/>
<proteinExistence type="predicted"/>
<dbReference type="OrthoDB" id="126475at2759"/>
<feature type="domain" description="Chromo" evidence="1">
    <location>
        <begin position="1"/>
        <end position="61"/>
    </location>
</feature>
<evidence type="ECO:0000313" key="2">
    <source>
        <dbReference type="EMBL" id="OWZ11715.1"/>
    </source>
</evidence>
<protein>
    <recommendedName>
        <fullName evidence="1">Chromo domain-containing protein</fullName>
    </recommendedName>
</protein>
<comment type="caution">
    <text evidence="2">The sequence shown here is derived from an EMBL/GenBank/DDBJ whole genome shotgun (WGS) entry which is preliminary data.</text>
</comment>
<keyword evidence="3" id="KW-1185">Reference proteome</keyword>
<dbReference type="InterPro" id="IPR000953">
    <property type="entry name" value="Chromo/chromo_shadow_dom"/>
</dbReference>